<dbReference type="SUPFAM" id="SSF49265">
    <property type="entry name" value="Fibronectin type III"/>
    <property type="match status" value="4"/>
</dbReference>
<dbReference type="SMART" id="SM00181">
    <property type="entry name" value="EGF"/>
    <property type="match status" value="6"/>
</dbReference>
<dbReference type="InterPro" id="IPR013783">
    <property type="entry name" value="Ig-like_fold"/>
</dbReference>
<evidence type="ECO:0000313" key="11">
    <source>
        <dbReference type="EMBL" id="CAI8005515.1"/>
    </source>
</evidence>
<dbReference type="Gene3D" id="2.60.40.10">
    <property type="entry name" value="Immunoglobulins"/>
    <property type="match status" value="7"/>
</dbReference>
<evidence type="ECO:0000259" key="8">
    <source>
        <dbReference type="PROSITE" id="PS50026"/>
    </source>
</evidence>
<reference evidence="11" key="1">
    <citation type="submission" date="2023-03" db="EMBL/GenBank/DDBJ databases">
        <authorList>
            <person name="Steffen K."/>
            <person name="Cardenas P."/>
        </authorList>
    </citation>
    <scope>NUCLEOTIDE SEQUENCE</scope>
</reference>
<feature type="domain" description="EGF-like" evidence="8">
    <location>
        <begin position="189"/>
        <end position="221"/>
    </location>
</feature>
<organism evidence="11 12">
    <name type="scientific">Geodia barretti</name>
    <name type="common">Barrett's horny sponge</name>
    <dbReference type="NCBI Taxonomy" id="519541"/>
    <lineage>
        <taxon>Eukaryota</taxon>
        <taxon>Metazoa</taxon>
        <taxon>Porifera</taxon>
        <taxon>Demospongiae</taxon>
        <taxon>Heteroscleromorpha</taxon>
        <taxon>Tetractinellida</taxon>
        <taxon>Astrophorina</taxon>
        <taxon>Geodiidae</taxon>
        <taxon>Geodia</taxon>
    </lineage>
</organism>
<dbReference type="PROSITE" id="PS51041">
    <property type="entry name" value="EMI"/>
    <property type="match status" value="1"/>
</dbReference>
<feature type="domain" description="Fibronectin type-III" evidence="9">
    <location>
        <begin position="911"/>
        <end position="999"/>
    </location>
</feature>
<keyword evidence="12" id="KW-1185">Reference proteome</keyword>
<feature type="signal peptide" evidence="7">
    <location>
        <begin position="1"/>
        <end position="23"/>
    </location>
</feature>
<evidence type="ECO:0000313" key="12">
    <source>
        <dbReference type="Proteomes" id="UP001174909"/>
    </source>
</evidence>
<feature type="disulfide bond" evidence="5">
    <location>
        <begin position="225"/>
        <end position="235"/>
    </location>
</feature>
<dbReference type="AlphaFoldDB" id="A0AA35W894"/>
<dbReference type="PANTHER" id="PTHR44170:SF6">
    <property type="entry name" value="CONTACTIN"/>
    <property type="match status" value="1"/>
</dbReference>
<dbReference type="CDD" id="cd00054">
    <property type="entry name" value="EGF_CA"/>
    <property type="match status" value="1"/>
</dbReference>
<feature type="domain" description="Fibronectin type-III" evidence="9">
    <location>
        <begin position="595"/>
        <end position="687"/>
    </location>
</feature>
<feature type="domain" description="Fibronectin type-III" evidence="9">
    <location>
        <begin position="300"/>
        <end position="397"/>
    </location>
</feature>
<dbReference type="SUPFAM" id="SSF57196">
    <property type="entry name" value="EGF/Laminin"/>
    <property type="match status" value="1"/>
</dbReference>
<dbReference type="GO" id="GO:0005509">
    <property type="term" value="F:calcium ion binding"/>
    <property type="evidence" value="ECO:0007669"/>
    <property type="project" value="InterPro"/>
</dbReference>
<feature type="domain" description="Fibronectin type-III" evidence="9">
    <location>
        <begin position="782"/>
        <end position="888"/>
    </location>
</feature>
<protein>
    <submittedName>
        <fullName evidence="11">Receptor-type tyrosine-protein phosphatase F</fullName>
    </submittedName>
</protein>
<feature type="chain" id="PRO_5041237852" evidence="7">
    <location>
        <begin position="24"/>
        <end position="1036"/>
    </location>
</feature>
<feature type="domain" description="EGF-like" evidence="8">
    <location>
        <begin position="222"/>
        <end position="253"/>
    </location>
</feature>
<evidence type="ECO:0000256" key="1">
    <source>
        <dbReference type="ARBA" id="ARBA00022536"/>
    </source>
</evidence>
<keyword evidence="3" id="KW-0677">Repeat</keyword>
<dbReference type="Proteomes" id="UP001174909">
    <property type="component" value="Unassembled WGS sequence"/>
</dbReference>
<feature type="disulfide bond" evidence="5">
    <location>
        <begin position="193"/>
        <end position="203"/>
    </location>
</feature>
<dbReference type="FunFam" id="2.10.25.10:FF:000010">
    <property type="entry name" value="Pro-epidermal growth factor"/>
    <property type="match status" value="1"/>
</dbReference>
<keyword evidence="2 7" id="KW-0732">Signal</keyword>
<gene>
    <name evidence="11" type="ORF">GBAR_LOCUS4293</name>
</gene>
<dbReference type="Pfam" id="PF14670">
    <property type="entry name" value="FXa_inhibition"/>
    <property type="match status" value="1"/>
</dbReference>
<dbReference type="Pfam" id="PF00041">
    <property type="entry name" value="fn3"/>
    <property type="match status" value="7"/>
</dbReference>
<dbReference type="InterPro" id="IPR036116">
    <property type="entry name" value="FN3_sf"/>
</dbReference>
<feature type="domain" description="EGF-like" evidence="8">
    <location>
        <begin position="125"/>
        <end position="157"/>
    </location>
</feature>
<dbReference type="PROSITE" id="PS01186">
    <property type="entry name" value="EGF_2"/>
    <property type="match status" value="3"/>
</dbReference>
<dbReference type="InterPro" id="IPR001881">
    <property type="entry name" value="EGF-like_Ca-bd_dom"/>
</dbReference>
<dbReference type="InterPro" id="IPR011489">
    <property type="entry name" value="EMI_domain"/>
</dbReference>
<evidence type="ECO:0000256" key="6">
    <source>
        <dbReference type="SAM" id="MobiDB-lite"/>
    </source>
</evidence>
<comment type="caution">
    <text evidence="5">Lacks conserved residue(s) required for the propagation of feature annotation.</text>
</comment>
<feature type="disulfide bond" evidence="5">
    <location>
        <begin position="129"/>
        <end position="139"/>
    </location>
</feature>
<dbReference type="PROSITE" id="PS00022">
    <property type="entry name" value="EGF_1"/>
    <property type="match status" value="2"/>
</dbReference>
<sequence length="1036" mass="112125">MDRLSVSTSATIVFLSLIGVLFGQRTCTTTQVSYQTTSSVGYYSEPYSQNYGCGFWDWSRCSRTRYRSRTRAVYRQTAVYRTVCCSGYTGSRCEAVCSPSCRNGGTCSSPNSCSCQSGWTGSICTLPVCPFGCANGGTCTRPRVCSCRSGWTGATCSQPVCNPSCENGGTCTSPNTCTCQNGWSGDSCNNAVCPSGCANGGTCTRPRVCSCQSGWTGATCSQPVCTPSCENGGTCTSPNTCTCQNGWSGDSCNNDINECAVDNGGCHHTCHNTAGSFECRCNSGYSLASDGRTCNEPPAVPRNIVVSNVGKRTATVSWVPPPNTFPNQLTAVSAYRICASQNQFQEGNRVVTAGQQSRMYEFTNLEEYTAYFFHVAAFNSFGEGASNDPIEATTLEAAPSAAPLAVQAFPNSSYNITILWSPPPEIDRNGVIIYYEIQLTETENGTEFQWTSPELTTTRGSLHPHFHYEFRVAAHTSIGTGPFSAVETVQTLPAAPTAAPTQLRVSNFDSSTIALVWEPPPFTDRNGDIVRYHIRVTEQETQTIFEYSSTSQHYTLTSLHPYYNYVISIAAETVGVGPFTTGLLQPTMESVPSSAPGNFSMAVVNSTSILLSWSELPLPERNGVVQGYTICLTNVRNGRDTDYSAVSGPYSIVNLHPDFTYRAEVAAVTVVGAGPFSSQIEVRLPEAAPSGPPTHFSVDELSPRSITLKWGYPLEEDRNGVISGFRVRFISNNFTDLEVENATITIEEVKPFTLYYAEVAAFTMVGIGPYTVRIRVLTPEDVPSPVSTTMLEAIQGSPTQLTVQWRPPEEPNGELLAYSVCCRESTQQPLCDCDSAISVSSTSCPCGDLEQDTSYHLQAMFPVGLPHVKVIGGFSPYTNYTCFMTANTSAGESSPGIPHSSTTDESTPADEPQDIMVNSLNSTAILIQWSPPHIPNGIILFYTIYINDSITFNIIAAYQNSFMFGWLSPYQLLNVRLSASTKVGEGPLTESQSVTTDESGTDKVYFDFSTIVIIFTSLTNLMPLQVSCMSHKKSMP</sequence>
<evidence type="ECO:0000256" key="7">
    <source>
        <dbReference type="SAM" id="SignalP"/>
    </source>
</evidence>
<evidence type="ECO:0000259" key="9">
    <source>
        <dbReference type="PROSITE" id="PS50853"/>
    </source>
</evidence>
<evidence type="ECO:0000256" key="2">
    <source>
        <dbReference type="ARBA" id="ARBA00022729"/>
    </source>
</evidence>
<feature type="disulfide bond" evidence="5">
    <location>
        <begin position="211"/>
        <end position="220"/>
    </location>
</feature>
<evidence type="ECO:0000259" key="10">
    <source>
        <dbReference type="PROSITE" id="PS51041"/>
    </source>
</evidence>
<dbReference type="InterPro" id="IPR003961">
    <property type="entry name" value="FN3_dom"/>
</dbReference>
<feature type="region of interest" description="Disordered" evidence="6">
    <location>
        <begin position="889"/>
        <end position="911"/>
    </location>
</feature>
<keyword evidence="4 5" id="KW-1015">Disulfide bond</keyword>
<name>A0AA35W894_GEOBA</name>
<evidence type="ECO:0000256" key="4">
    <source>
        <dbReference type="ARBA" id="ARBA00023157"/>
    </source>
</evidence>
<dbReference type="PROSITE" id="PS50026">
    <property type="entry name" value="EGF_3"/>
    <property type="match status" value="4"/>
</dbReference>
<dbReference type="InterPro" id="IPR000742">
    <property type="entry name" value="EGF"/>
</dbReference>
<dbReference type="SMART" id="SM00179">
    <property type="entry name" value="EGF_CA"/>
    <property type="match status" value="1"/>
</dbReference>
<feature type="domain" description="Fibronectin type-III" evidence="9">
    <location>
        <begin position="402"/>
        <end position="494"/>
    </location>
</feature>
<dbReference type="PROSITE" id="PS00010">
    <property type="entry name" value="ASX_HYDROXYL"/>
    <property type="match status" value="1"/>
</dbReference>
<evidence type="ECO:0000256" key="5">
    <source>
        <dbReference type="PROSITE-ProRule" id="PRU00076"/>
    </source>
</evidence>
<feature type="disulfide bond" evidence="5">
    <location>
        <begin position="147"/>
        <end position="156"/>
    </location>
</feature>
<dbReference type="PROSITE" id="PS01187">
    <property type="entry name" value="EGF_CA"/>
    <property type="match status" value="1"/>
</dbReference>
<proteinExistence type="predicted"/>
<feature type="disulfide bond" evidence="5">
    <location>
        <begin position="243"/>
        <end position="252"/>
    </location>
</feature>
<dbReference type="GO" id="GO:0098609">
    <property type="term" value="P:cell-cell adhesion"/>
    <property type="evidence" value="ECO:0007669"/>
    <property type="project" value="TreeGrafter"/>
</dbReference>
<feature type="domain" description="Fibronectin type-III" evidence="9">
    <location>
        <begin position="692"/>
        <end position="781"/>
    </location>
</feature>
<keyword evidence="11" id="KW-0675">Receptor</keyword>
<dbReference type="PANTHER" id="PTHR44170">
    <property type="entry name" value="PROTEIN SIDEKICK"/>
    <property type="match status" value="1"/>
</dbReference>
<dbReference type="InterPro" id="IPR000152">
    <property type="entry name" value="EGF-type_Asp/Asn_hydroxyl_site"/>
</dbReference>
<accession>A0AA35W894</accession>
<dbReference type="InterPro" id="IPR018097">
    <property type="entry name" value="EGF_Ca-bd_CS"/>
</dbReference>
<feature type="domain" description="EGF-like" evidence="8">
    <location>
        <begin position="255"/>
        <end position="295"/>
    </location>
</feature>
<dbReference type="EMBL" id="CASHTH010000616">
    <property type="protein sequence ID" value="CAI8005515.1"/>
    <property type="molecule type" value="Genomic_DNA"/>
</dbReference>
<dbReference type="Gene3D" id="2.10.25.10">
    <property type="entry name" value="Laminin"/>
    <property type="match status" value="5"/>
</dbReference>
<dbReference type="CDD" id="cd00063">
    <property type="entry name" value="FN3"/>
    <property type="match status" value="7"/>
</dbReference>
<feature type="domain" description="Fibronectin type-III" evidence="9">
    <location>
        <begin position="499"/>
        <end position="590"/>
    </location>
</feature>
<feature type="domain" description="EMI" evidence="10">
    <location>
        <begin position="23"/>
        <end position="95"/>
    </location>
</feature>
<comment type="caution">
    <text evidence="11">The sequence shown here is derived from an EMBL/GenBank/DDBJ whole genome shotgun (WGS) entry which is preliminary data.</text>
</comment>
<keyword evidence="1 5" id="KW-0245">EGF-like domain</keyword>
<dbReference type="PROSITE" id="PS50853">
    <property type="entry name" value="FN3"/>
    <property type="match status" value="7"/>
</dbReference>
<dbReference type="SMART" id="SM00060">
    <property type="entry name" value="FN3"/>
    <property type="match status" value="7"/>
</dbReference>
<evidence type="ECO:0000256" key="3">
    <source>
        <dbReference type="ARBA" id="ARBA00022737"/>
    </source>
</evidence>
<dbReference type="FunFam" id="2.60.40.10:FF:000028">
    <property type="entry name" value="Neuronal cell adhesion molecule"/>
    <property type="match status" value="1"/>
</dbReference>